<organism evidence="1">
    <name type="scientific">Arundo donax</name>
    <name type="common">Giant reed</name>
    <name type="synonym">Donax arundinaceus</name>
    <dbReference type="NCBI Taxonomy" id="35708"/>
    <lineage>
        <taxon>Eukaryota</taxon>
        <taxon>Viridiplantae</taxon>
        <taxon>Streptophyta</taxon>
        <taxon>Embryophyta</taxon>
        <taxon>Tracheophyta</taxon>
        <taxon>Spermatophyta</taxon>
        <taxon>Magnoliopsida</taxon>
        <taxon>Liliopsida</taxon>
        <taxon>Poales</taxon>
        <taxon>Poaceae</taxon>
        <taxon>PACMAD clade</taxon>
        <taxon>Arundinoideae</taxon>
        <taxon>Arundineae</taxon>
        <taxon>Arundo</taxon>
    </lineage>
</organism>
<dbReference type="AlphaFoldDB" id="A0A0A9CA34"/>
<protein>
    <submittedName>
        <fullName evidence="1">Uncharacterized protein</fullName>
    </submittedName>
</protein>
<reference evidence="1" key="2">
    <citation type="journal article" date="2015" name="Data Brief">
        <title>Shoot transcriptome of the giant reed, Arundo donax.</title>
        <authorList>
            <person name="Barrero R.A."/>
            <person name="Guerrero F.D."/>
            <person name="Moolhuijzen P."/>
            <person name="Goolsby J.A."/>
            <person name="Tidwell J."/>
            <person name="Bellgard S.E."/>
            <person name="Bellgard M.I."/>
        </authorList>
    </citation>
    <scope>NUCLEOTIDE SEQUENCE</scope>
    <source>
        <tissue evidence="1">Shoot tissue taken approximately 20 cm above the soil surface</tissue>
    </source>
</reference>
<dbReference type="EMBL" id="GBRH01225459">
    <property type="protein sequence ID" value="JAD72436.1"/>
    <property type="molecule type" value="Transcribed_RNA"/>
</dbReference>
<reference evidence="1" key="1">
    <citation type="submission" date="2014-09" db="EMBL/GenBank/DDBJ databases">
        <authorList>
            <person name="Magalhaes I.L.F."/>
            <person name="Oliveira U."/>
            <person name="Santos F.R."/>
            <person name="Vidigal T.H.D.A."/>
            <person name="Brescovit A.D."/>
            <person name="Santos A.J."/>
        </authorList>
    </citation>
    <scope>NUCLEOTIDE SEQUENCE</scope>
    <source>
        <tissue evidence="1">Shoot tissue taken approximately 20 cm above the soil surface</tissue>
    </source>
</reference>
<proteinExistence type="predicted"/>
<accession>A0A0A9CA34</accession>
<sequence length="55" mass="6362">MHVDKIQDVLLLFRLLEVKPHVKGHKICTTLVAANNISLFATWMQIVQILQTYKT</sequence>
<name>A0A0A9CA34_ARUDO</name>
<evidence type="ECO:0000313" key="1">
    <source>
        <dbReference type="EMBL" id="JAD72436.1"/>
    </source>
</evidence>